<dbReference type="EMBL" id="JYDJ01000160">
    <property type="protein sequence ID" value="KRX41852.1"/>
    <property type="molecule type" value="Genomic_DNA"/>
</dbReference>
<keyword evidence="2" id="KW-1185">Reference proteome</keyword>
<name>A0A0V0TS67_9BILA</name>
<evidence type="ECO:0000313" key="2">
    <source>
        <dbReference type="Proteomes" id="UP000055048"/>
    </source>
</evidence>
<reference evidence="1 2" key="1">
    <citation type="submission" date="2015-01" db="EMBL/GenBank/DDBJ databases">
        <title>Evolution of Trichinella species and genotypes.</title>
        <authorList>
            <person name="Korhonen P.K."/>
            <person name="Edoardo P."/>
            <person name="Giuseppe L.R."/>
            <person name="Gasser R.B."/>
        </authorList>
    </citation>
    <scope>NUCLEOTIDE SEQUENCE [LARGE SCALE GENOMIC DNA]</scope>
    <source>
        <strain evidence="1">ISS417</strain>
    </source>
</reference>
<dbReference type="AlphaFoldDB" id="A0A0V0TS67"/>
<comment type="caution">
    <text evidence="1">The sequence shown here is derived from an EMBL/GenBank/DDBJ whole genome shotgun (WGS) entry which is preliminary data.</text>
</comment>
<evidence type="ECO:0000313" key="1">
    <source>
        <dbReference type="EMBL" id="KRX41852.1"/>
    </source>
</evidence>
<gene>
    <name evidence="1" type="ORF">T05_12442</name>
</gene>
<dbReference type="Proteomes" id="UP000055048">
    <property type="component" value="Unassembled WGS sequence"/>
</dbReference>
<organism evidence="1 2">
    <name type="scientific">Trichinella murrelli</name>
    <dbReference type="NCBI Taxonomy" id="144512"/>
    <lineage>
        <taxon>Eukaryota</taxon>
        <taxon>Metazoa</taxon>
        <taxon>Ecdysozoa</taxon>
        <taxon>Nematoda</taxon>
        <taxon>Enoplea</taxon>
        <taxon>Dorylaimia</taxon>
        <taxon>Trichinellida</taxon>
        <taxon>Trichinellidae</taxon>
        <taxon>Trichinella</taxon>
    </lineage>
</organism>
<protein>
    <submittedName>
        <fullName evidence="1">Uncharacterized protein</fullName>
    </submittedName>
</protein>
<dbReference type="OrthoDB" id="10543275at2759"/>
<proteinExistence type="predicted"/>
<accession>A0A0V0TS67</accession>
<sequence length="121" mass="13790">MLHNGDKKFDMLYCGVSISMDSSLSSQLQSHVSHIVKSFFTVGLAHLPKLNNETLLKTSAVKGEKFSFLFKKFQFNCIVGCEDWWVRERFKALSSLLVIVFVNTMLTRISALTRLENHCLS</sequence>